<dbReference type="PANTHER" id="PTHR11493:SF54">
    <property type="entry name" value="ANAEROBIC SULFITE REDUCTASE SUBUNIT C"/>
    <property type="match status" value="1"/>
</dbReference>
<dbReference type="InterPro" id="IPR017896">
    <property type="entry name" value="4Fe4S_Fe-S-bd"/>
</dbReference>
<dbReference type="GO" id="GO:0009337">
    <property type="term" value="C:sulfite reductase complex (NADPH)"/>
    <property type="evidence" value="ECO:0007669"/>
    <property type="project" value="TreeGrafter"/>
</dbReference>
<dbReference type="InterPro" id="IPR045169">
    <property type="entry name" value="NO2/SO3_Rdtase_4Fe4S_prot"/>
</dbReference>
<dbReference type="PROSITE" id="PS51379">
    <property type="entry name" value="4FE4S_FER_2"/>
    <property type="match status" value="2"/>
</dbReference>
<dbReference type="GO" id="GO:0016002">
    <property type="term" value="F:sulfite reductase activity"/>
    <property type="evidence" value="ECO:0007669"/>
    <property type="project" value="TreeGrafter"/>
</dbReference>
<dbReference type="GO" id="GO:0020037">
    <property type="term" value="F:heme binding"/>
    <property type="evidence" value="ECO:0007669"/>
    <property type="project" value="InterPro"/>
</dbReference>
<reference evidence="7" key="1">
    <citation type="submission" date="2018-12" db="EMBL/GenBank/DDBJ databases">
        <title>Dusodibacter welbiota gen. nov., sp. nov., isolated from human faeces and emended description of the Oscillibacter genus.</title>
        <authorList>
            <person name="Le Roy T."/>
            <person name="Van der Smissen P."/>
            <person name="Delzenne N."/>
            <person name="Muccioli G."/>
            <person name="Collet J.F."/>
            <person name="Cani P.D."/>
        </authorList>
    </citation>
    <scope>NUCLEOTIDE SEQUENCE [LARGE SCALE GENOMIC DNA]</scope>
    <source>
        <strain evidence="7">J115</strain>
    </source>
</reference>
<feature type="domain" description="4Fe-4S ferredoxin-type" evidence="5">
    <location>
        <begin position="155"/>
        <end position="184"/>
    </location>
</feature>
<dbReference type="SUPFAM" id="SSF54862">
    <property type="entry name" value="4Fe-4S ferredoxins"/>
    <property type="match status" value="1"/>
</dbReference>
<evidence type="ECO:0000256" key="1">
    <source>
        <dbReference type="ARBA" id="ARBA00022485"/>
    </source>
</evidence>
<dbReference type="PANTHER" id="PTHR11493">
    <property type="entry name" value="SULFITE REDUCTASE [NADPH] SUBUNIT BETA-RELATED"/>
    <property type="match status" value="1"/>
</dbReference>
<organism evidence="6 7">
    <name type="scientific">Dysosmobacter welbionis</name>
    <dbReference type="NCBI Taxonomy" id="2093857"/>
    <lineage>
        <taxon>Bacteria</taxon>
        <taxon>Bacillati</taxon>
        <taxon>Bacillota</taxon>
        <taxon>Clostridia</taxon>
        <taxon>Eubacteriales</taxon>
        <taxon>Oscillospiraceae</taxon>
        <taxon>Dysosmobacter</taxon>
    </lineage>
</organism>
<dbReference type="InterPro" id="IPR036136">
    <property type="entry name" value="Nit/Sulf_reduc_fer-like_dom_sf"/>
</dbReference>
<keyword evidence="7" id="KW-1185">Reference proteome</keyword>
<dbReference type="KEGG" id="obj:EIO64_16625"/>
<evidence type="ECO:0000256" key="4">
    <source>
        <dbReference type="ARBA" id="ARBA00023014"/>
    </source>
</evidence>
<dbReference type="SUPFAM" id="SSF55124">
    <property type="entry name" value="Nitrite/Sulfite reductase N-terminal domain-like"/>
    <property type="match status" value="1"/>
</dbReference>
<evidence type="ECO:0000256" key="3">
    <source>
        <dbReference type="ARBA" id="ARBA00023004"/>
    </source>
</evidence>
<dbReference type="Proteomes" id="UP000298642">
    <property type="component" value="Chromosome"/>
</dbReference>
<proteinExistence type="predicted"/>
<dbReference type="SUPFAM" id="SSF56014">
    <property type="entry name" value="Nitrite and sulphite reductase 4Fe-4S domain-like"/>
    <property type="match status" value="1"/>
</dbReference>
<name>A0A4D7B2H7_9FIRM</name>
<keyword evidence="1" id="KW-0004">4Fe-4S</keyword>
<evidence type="ECO:0000313" key="6">
    <source>
        <dbReference type="EMBL" id="QCI60627.1"/>
    </source>
</evidence>
<dbReference type="GO" id="GO:0051539">
    <property type="term" value="F:4 iron, 4 sulfur cluster binding"/>
    <property type="evidence" value="ECO:0007669"/>
    <property type="project" value="UniProtKB-KW"/>
</dbReference>
<keyword evidence="4" id="KW-0411">Iron-sulfur</keyword>
<dbReference type="InterPro" id="IPR006067">
    <property type="entry name" value="NO2/SO3_Rdtase_4Fe4S_dom"/>
</dbReference>
<evidence type="ECO:0000256" key="2">
    <source>
        <dbReference type="ARBA" id="ARBA00022723"/>
    </source>
</evidence>
<keyword evidence="2" id="KW-0479">Metal-binding</keyword>
<dbReference type="GO" id="GO:0050311">
    <property type="term" value="F:sulfite reductase (ferredoxin) activity"/>
    <property type="evidence" value="ECO:0007669"/>
    <property type="project" value="TreeGrafter"/>
</dbReference>
<protein>
    <submittedName>
        <fullName evidence="6">(4Fe-4S)-binding protein</fullName>
    </submittedName>
</protein>
<feature type="domain" description="4Fe-4S ferredoxin-type" evidence="5">
    <location>
        <begin position="123"/>
        <end position="154"/>
    </location>
</feature>
<dbReference type="Pfam" id="PF01077">
    <property type="entry name" value="NIR_SIR"/>
    <property type="match status" value="1"/>
</dbReference>
<dbReference type="EMBL" id="CP034413">
    <property type="protein sequence ID" value="QCI60627.1"/>
    <property type="molecule type" value="Genomic_DNA"/>
</dbReference>
<sequence>MFYRKKEAAQKFGNGKIALTTRLTLEVQGLTYDNIEPFNTFIAQAGLYTGGTGSRVRPIVACKGTVCIHGLIDTQELARELHETFYKGWYDVKLPHKFKIGIGGCPNNCIKPGLNDFGIMGQRVPAYNPDDCNGCKKCSVVEVCPMKNAHLDEDGIMQIDWDTCNNCGKCVDACNFDCVTEAKAGYKIMVGGIWGKRQRLGTVIDEIYTKEQVFEMIERALLLYREQGKTGERFGVFIRKSGPPAGCEAPDRNPVVYTIDGTQA</sequence>
<dbReference type="Gene3D" id="3.30.413.10">
    <property type="entry name" value="Sulfite Reductase Hemoprotein, domain 1"/>
    <property type="match status" value="1"/>
</dbReference>
<keyword evidence="3" id="KW-0408">Iron</keyword>
<dbReference type="InterPro" id="IPR045854">
    <property type="entry name" value="NO2/SO3_Rdtase_4Fe4S_sf"/>
</dbReference>
<dbReference type="Gene3D" id="3.30.70.20">
    <property type="match status" value="1"/>
</dbReference>
<dbReference type="GO" id="GO:0046872">
    <property type="term" value="F:metal ion binding"/>
    <property type="evidence" value="ECO:0007669"/>
    <property type="project" value="UniProtKB-KW"/>
</dbReference>
<dbReference type="GeneID" id="89520846"/>
<gene>
    <name evidence="6" type="ORF">EIO64_16625</name>
</gene>
<evidence type="ECO:0000259" key="5">
    <source>
        <dbReference type="PROSITE" id="PS51379"/>
    </source>
</evidence>
<dbReference type="RefSeq" id="WP_025544613.1">
    <property type="nucleotide sequence ID" value="NZ_CP034413.3"/>
</dbReference>
<accession>A0A4D7B2H7</accession>
<dbReference type="GO" id="GO:0000103">
    <property type="term" value="P:sulfate assimilation"/>
    <property type="evidence" value="ECO:0007669"/>
    <property type="project" value="TreeGrafter"/>
</dbReference>
<evidence type="ECO:0000313" key="7">
    <source>
        <dbReference type="Proteomes" id="UP000298642"/>
    </source>
</evidence>
<dbReference type="AlphaFoldDB" id="A0A4D7B2H7"/>